<evidence type="ECO:0000313" key="2">
    <source>
        <dbReference type="Proteomes" id="UP000273655"/>
    </source>
</evidence>
<accession>A0A3S4F3N6</accession>
<name>A0A3S4F3N6_SALET</name>
<dbReference type="AlphaFoldDB" id="A0A3S4F3N6"/>
<dbReference type="Proteomes" id="UP000273655">
    <property type="component" value="Chromosome 1"/>
</dbReference>
<reference evidence="1 2" key="1">
    <citation type="submission" date="2018-12" db="EMBL/GenBank/DDBJ databases">
        <authorList>
            <consortium name="Pathogen Informatics"/>
        </authorList>
    </citation>
    <scope>NUCLEOTIDE SEQUENCE [LARGE SCALE GENOMIC DNA]</scope>
    <source>
        <strain evidence="1 2">NCTC8271</strain>
    </source>
</reference>
<proteinExistence type="predicted"/>
<gene>
    <name evidence="1" type="ORF">NCTC8271_01181</name>
</gene>
<protein>
    <submittedName>
        <fullName evidence="1">Uncharacterized protein</fullName>
    </submittedName>
</protein>
<organism evidence="1 2">
    <name type="scientific">Salmonella enterica I</name>
    <dbReference type="NCBI Taxonomy" id="59201"/>
    <lineage>
        <taxon>Bacteria</taxon>
        <taxon>Pseudomonadati</taxon>
        <taxon>Pseudomonadota</taxon>
        <taxon>Gammaproteobacteria</taxon>
        <taxon>Enterobacterales</taxon>
        <taxon>Enterobacteriaceae</taxon>
        <taxon>Salmonella</taxon>
    </lineage>
</organism>
<sequence length="70" mass="8034">MNNAVLRQSAERLAGDAFYGFRRPVGSHVGEYLRVPVSWMAKQHRYAVQTVIFGGDDKRFALRRSSQKSY</sequence>
<dbReference type="EMBL" id="LR134148">
    <property type="protein sequence ID" value="VEA32813.1"/>
    <property type="molecule type" value="Genomic_DNA"/>
</dbReference>
<evidence type="ECO:0000313" key="1">
    <source>
        <dbReference type="EMBL" id="VEA32813.1"/>
    </source>
</evidence>